<evidence type="ECO:0000313" key="1">
    <source>
        <dbReference type="EMBL" id="KAF6327576.1"/>
    </source>
</evidence>
<name>A0A7J7VRD3_RHIFE</name>
<gene>
    <name evidence="1" type="ORF">mRhiFer1_008289</name>
</gene>
<sequence length="131" mass="14220">MARPKRNTHGAIGREVIPLWSQWRLGLHDVRPAVHFAANRPTLLHPPPLSFVATAVILVANGSMVTADGQPATADGYLLPEPAPFYVRPRAWKLLSGALSPQPLMERTWYQLLGNLAPSPGPASNPQLHLG</sequence>
<dbReference type="Proteomes" id="UP000585614">
    <property type="component" value="Unassembled WGS sequence"/>
</dbReference>
<dbReference type="AlphaFoldDB" id="A0A7J7VRD3"/>
<proteinExistence type="predicted"/>
<dbReference type="EMBL" id="JACAGC010000012">
    <property type="protein sequence ID" value="KAF6327576.1"/>
    <property type="molecule type" value="Genomic_DNA"/>
</dbReference>
<evidence type="ECO:0000313" key="2">
    <source>
        <dbReference type="Proteomes" id="UP000585614"/>
    </source>
</evidence>
<organism evidence="1 2">
    <name type="scientific">Rhinolophus ferrumequinum</name>
    <name type="common">Greater horseshoe bat</name>
    <dbReference type="NCBI Taxonomy" id="59479"/>
    <lineage>
        <taxon>Eukaryota</taxon>
        <taxon>Metazoa</taxon>
        <taxon>Chordata</taxon>
        <taxon>Craniata</taxon>
        <taxon>Vertebrata</taxon>
        <taxon>Euteleostomi</taxon>
        <taxon>Mammalia</taxon>
        <taxon>Eutheria</taxon>
        <taxon>Laurasiatheria</taxon>
        <taxon>Chiroptera</taxon>
        <taxon>Yinpterochiroptera</taxon>
        <taxon>Rhinolophoidea</taxon>
        <taxon>Rhinolophidae</taxon>
        <taxon>Rhinolophinae</taxon>
        <taxon>Rhinolophus</taxon>
    </lineage>
</organism>
<accession>A0A7J7VRD3</accession>
<protein>
    <submittedName>
        <fullName evidence="1">Uncharacterized protein</fullName>
    </submittedName>
</protein>
<reference evidence="1 2" key="1">
    <citation type="journal article" date="2020" name="Nature">
        <title>Six reference-quality genomes reveal evolution of bat adaptations.</title>
        <authorList>
            <person name="Jebb D."/>
            <person name="Huang Z."/>
            <person name="Pippel M."/>
            <person name="Hughes G.M."/>
            <person name="Lavrichenko K."/>
            <person name="Devanna P."/>
            <person name="Winkler S."/>
            <person name="Jermiin L.S."/>
            <person name="Skirmuntt E.C."/>
            <person name="Katzourakis A."/>
            <person name="Burkitt-Gray L."/>
            <person name="Ray D.A."/>
            <person name="Sullivan K.A.M."/>
            <person name="Roscito J.G."/>
            <person name="Kirilenko B.M."/>
            <person name="Davalos L.M."/>
            <person name="Corthals A.P."/>
            <person name="Power M.L."/>
            <person name="Jones G."/>
            <person name="Ransome R.D."/>
            <person name="Dechmann D.K.N."/>
            <person name="Locatelli A.G."/>
            <person name="Puechmaille S.J."/>
            <person name="Fedrigo O."/>
            <person name="Jarvis E.D."/>
            <person name="Hiller M."/>
            <person name="Vernes S.C."/>
            <person name="Myers E.W."/>
            <person name="Teeling E.C."/>
        </authorList>
    </citation>
    <scope>NUCLEOTIDE SEQUENCE [LARGE SCALE GENOMIC DNA]</scope>
    <source>
        <strain evidence="1">MRhiFer1</strain>
        <tissue evidence="1">Lung</tissue>
    </source>
</reference>
<comment type="caution">
    <text evidence="1">The sequence shown here is derived from an EMBL/GenBank/DDBJ whole genome shotgun (WGS) entry which is preliminary data.</text>
</comment>